<dbReference type="AlphaFoldDB" id="A0A0W0YSX4"/>
<gene>
    <name evidence="9" type="ORF">Lsha_1730</name>
</gene>
<evidence type="ECO:0000313" key="10">
    <source>
        <dbReference type="Proteomes" id="UP000054600"/>
    </source>
</evidence>
<dbReference type="STRING" id="1122169.Lsha_1730"/>
<dbReference type="PATRIC" id="fig|1122169.6.peg.1988"/>
<dbReference type="InterPro" id="IPR036412">
    <property type="entry name" value="HAD-like_sf"/>
</dbReference>
<dbReference type="PANTHER" id="PTHR43520:SF8">
    <property type="entry name" value="P-TYPE CU(+) TRANSPORTER"/>
    <property type="match status" value="1"/>
</dbReference>
<organism evidence="9 10">
    <name type="scientific">Legionella shakespearei DSM 23087</name>
    <dbReference type="NCBI Taxonomy" id="1122169"/>
    <lineage>
        <taxon>Bacteria</taxon>
        <taxon>Pseudomonadati</taxon>
        <taxon>Pseudomonadota</taxon>
        <taxon>Gammaproteobacteria</taxon>
        <taxon>Legionellales</taxon>
        <taxon>Legionellaceae</taxon>
        <taxon>Legionella</taxon>
    </lineage>
</organism>
<keyword evidence="2 7" id="KW-0812">Transmembrane</keyword>
<dbReference type="GO" id="GO:0012505">
    <property type="term" value="C:endomembrane system"/>
    <property type="evidence" value="ECO:0007669"/>
    <property type="project" value="UniProtKB-SubCell"/>
</dbReference>
<sequence>MKEIQDDLTQMPENDSMSKPYVFFINGMSCSNCSGAIERVVRANNESISILSFNADFTTADPKRTTILIDEPSDTSEEARQVIWTKLRSLIEDVGFKCEDYDYMPGTIASASTTTTETQEEVNPTGFFENVLTLGQNLLTSHWFLGALGCGTGIAMLILFLTTGGLPLIAMLPLAGISTLLTLVLGARSYYEAWQKLIKTQTLTMDTLFAVSTISVLLVSIASFFVPWLPMMFEAGLLIYGFRHIGIAIEETIKEKISSARFQDRAPQKVLLYSKTGSKDIELSEVKPNDMIIISPGEIIPLDGYCEENSIIYNTIITGAILPRLFNKGEKVLAGMKVAEDAVPLKIRVSRTAKESYLARLDKGIADSLVEKAPLEIKTAQLLTYFIPTVIGLAVLSGVIIGIFFPPALAIQCAVSVLVSACPCTLGLIIPLAVKTGIHKGAEHGVQYKNAKVLQEAEQIDAVVFDLNGTLTTGIPVVKKWAVLDNTGFSPDQFLAHCAALESKSAHPVGKAIHSFAMKNSKETVVASKPNDSHHSGIFGQINNKDYTIGSGSLMRGIGVSLTEVEQIENMLGLEAGDSLVFLAREDKLIGYMVITDPLRDDAFQTVKALQEMGKEVHLCTGADEATAQRYAKALNIKNVYANAVATSLDLNDRSKPVYINELQKKGLKVAMVGDAANDAQAIAASDFGIAVLSQNSDELTQQNASAIIQNGTLLPIGSAFAISQQTVSNINQNLLLSLGYNLATVLVAGGLLLALGFTLNPGVGVLLMVMQACCILLNVWRFKEQSLPHLEGGVSPEIKASEELSSYQLMRQHTPKFSCDLEIGCCANETTEAQPNATPSLWNSLVLPEQQAPSVAQNMNPFQAPC</sequence>
<proteinExistence type="predicted"/>
<dbReference type="InterPro" id="IPR023214">
    <property type="entry name" value="HAD_sf"/>
</dbReference>
<dbReference type="Gene3D" id="3.40.50.1000">
    <property type="entry name" value="HAD superfamily/HAD-like"/>
    <property type="match status" value="1"/>
</dbReference>
<dbReference type="Pfam" id="PF00702">
    <property type="entry name" value="Hydrolase"/>
    <property type="match status" value="1"/>
</dbReference>
<evidence type="ECO:0000259" key="8">
    <source>
        <dbReference type="Pfam" id="PF00122"/>
    </source>
</evidence>
<feature type="transmembrane region" description="Helical" evidence="7">
    <location>
        <begin position="168"/>
        <end position="187"/>
    </location>
</feature>
<evidence type="ECO:0000256" key="5">
    <source>
        <dbReference type="ARBA" id="ARBA00022989"/>
    </source>
</evidence>
<keyword evidence="6 7" id="KW-0472">Membrane</keyword>
<evidence type="ECO:0000256" key="1">
    <source>
        <dbReference type="ARBA" id="ARBA00004127"/>
    </source>
</evidence>
<dbReference type="RefSeq" id="WP_018575990.1">
    <property type="nucleotide sequence ID" value="NZ_KB892382.1"/>
</dbReference>
<feature type="transmembrane region" description="Helical" evidence="7">
    <location>
        <begin position="382"/>
        <end position="403"/>
    </location>
</feature>
<evidence type="ECO:0000256" key="7">
    <source>
        <dbReference type="SAM" id="Phobius"/>
    </source>
</evidence>
<evidence type="ECO:0000256" key="4">
    <source>
        <dbReference type="ARBA" id="ARBA00022967"/>
    </source>
</evidence>
<evidence type="ECO:0000313" key="9">
    <source>
        <dbReference type="EMBL" id="KTD59980.1"/>
    </source>
</evidence>
<dbReference type="Gene3D" id="3.30.70.100">
    <property type="match status" value="1"/>
</dbReference>
<dbReference type="Pfam" id="PF00122">
    <property type="entry name" value="E1-E2_ATPase"/>
    <property type="match status" value="1"/>
</dbReference>
<feature type="transmembrane region" description="Helical" evidence="7">
    <location>
        <begin position="764"/>
        <end position="781"/>
    </location>
</feature>
<dbReference type="Proteomes" id="UP000054600">
    <property type="component" value="Unassembled WGS sequence"/>
</dbReference>
<feature type="transmembrane region" description="Helical" evidence="7">
    <location>
        <begin position="208"/>
        <end position="229"/>
    </location>
</feature>
<reference evidence="9 10" key="1">
    <citation type="submission" date="2015-11" db="EMBL/GenBank/DDBJ databases">
        <title>Genomic analysis of 38 Legionella species identifies large and diverse effector repertoires.</title>
        <authorList>
            <person name="Burstein D."/>
            <person name="Amaro F."/>
            <person name="Zusman T."/>
            <person name="Lifshitz Z."/>
            <person name="Cohen O."/>
            <person name="Gilbert J.A."/>
            <person name="Pupko T."/>
            <person name="Shuman H.A."/>
            <person name="Segal G."/>
        </authorList>
    </citation>
    <scope>NUCLEOTIDE SEQUENCE [LARGE SCALE GENOMIC DNA]</scope>
    <source>
        <strain evidence="9 10">ATCC 49655</strain>
    </source>
</reference>
<dbReference type="InterPro" id="IPR023298">
    <property type="entry name" value="ATPase_P-typ_TM_dom_sf"/>
</dbReference>
<dbReference type="PANTHER" id="PTHR43520">
    <property type="entry name" value="ATP7, ISOFORM B"/>
    <property type="match status" value="1"/>
</dbReference>
<dbReference type="GO" id="GO:0043682">
    <property type="term" value="F:P-type divalent copper transporter activity"/>
    <property type="evidence" value="ECO:0007669"/>
    <property type="project" value="TreeGrafter"/>
</dbReference>
<dbReference type="InterPro" id="IPR023299">
    <property type="entry name" value="ATPase_P-typ_cyto_dom_N"/>
</dbReference>
<dbReference type="EMBL" id="LNYW01000046">
    <property type="protein sequence ID" value="KTD59980.1"/>
    <property type="molecule type" value="Genomic_DNA"/>
</dbReference>
<feature type="transmembrane region" description="Helical" evidence="7">
    <location>
        <begin position="735"/>
        <end position="758"/>
    </location>
</feature>
<dbReference type="GO" id="GO:0016887">
    <property type="term" value="F:ATP hydrolysis activity"/>
    <property type="evidence" value="ECO:0007669"/>
    <property type="project" value="InterPro"/>
</dbReference>
<feature type="transmembrane region" description="Helical" evidence="7">
    <location>
        <begin position="409"/>
        <end position="434"/>
    </location>
</feature>
<feature type="domain" description="P-type ATPase A" evidence="8">
    <location>
        <begin position="266"/>
        <end position="361"/>
    </location>
</feature>
<keyword evidence="5 7" id="KW-1133">Transmembrane helix</keyword>
<evidence type="ECO:0000256" key="6">
    <source>
        <dbReference type="ARBA" id="ARBA00023136"/>
    </source>
</evidence>
<comment type="caution">
    <text evidence="9">The sequence shown here is derived from an EMBL/GenBank/DDBJ whole genome shotgun (WGS) entry which is preliminary data.</text>
</comment>
<dbReference type="GO" id="GO:0005524">
    <property type="term" value="F:ATP binding"/>
    <property type="evidence" value="ECO:0007669"/>
    <property type="project" value="InterPro"/>
</dbReference>
<dbReference type="GO" id="GO:0005507">
    <property type="term" value="F:copper ion binding"/>
    <property type="evidence" value="ECO:0007669"/>
    <property type="project" value="TreeGrafter"/>
</dbReference>
<keyword evidence="3" id="KW-0479">Metal-binding</keyword>
<dbReference type="PRINTS" id="PR00119">
    <property type="entry name" value="CATATPASE"/>
</dbReference>
<dbReference type="SUPFAM" id="SSF81653">
    <property type="entry name" value="Calcium ATPase, transduction domain A"/>
    <property type="match status" value="1"/>
</dbReference>
<dbReference type="NCBIfam" id="TIGR01494">
    <property type="entry name" value="ATPase_P-type"/>
    <property type="match status" value="1"/>
</dbReference>
<feature type="transmembrane region" description="Helical" evidence="7">
    <location>
        <begin position="143"/>
        <end position="162"/>
    </location>
</feature>
<keyword evidence="10" id="KW-1185">Reference proteome</keyword>
<keyword evidence="4" id="KW-1278">Translocase</keyword>
<dbReference type="InterPro" id="IPR008250">
    <property type="entry name" value="ATPase_P-typ_transduc_dom_A_sf"/>
</dbReference>
<dbReference type="Gene3D" id="3.40.1110.10">
    <property type="entry name" value="Calcium-transporting ATPase, cytoplasmic domain N"/>
    <property type="match status" value="1"/>
</dbReference>
<protein>
    <submittedName>
        <fullName evidence="9">Cation transporting ATPase PacS</fullName>
    </submittedName>
</protein>
<accession>A0A0W0YSX4</accession>
<evidence type="ECO:0000256" key="3">
    <source>
        <dbReference type="ARBA" id="ARBA00022723"/>
    </source>
</evidence>
<comment type="subcellular location">
    <subcellularLocation>
        <location evidence="1">Endomembrane system</location>
        <topology evidence="1">Multi-pass membrane protein</topology>
    </subcellularLocation>
</comment>
<dbReference type="SUPFAM" id="SSF81665">
    <property type="entry name" value="Calcium ATPase, transmembrane domain M"/>
    <property type="match status" value="1"/>
</dbReference>
<name>A0A0W0YSX4_9GAMM</name>
<evidence type="ECO:0000256" key="2">
    <source>
        <dbReference type="ARBA" id="ARBA00022692"/>
    </source>
</evidence>
<dbReference type="GO" id="GO:0016020">
    <property type="term" value="C:membrane"/>
    <property type="evidence" value="ECO:0007669"/>
    <property type="project" value="InterPro"/>
</dbReference>
<dbReference type="InterPro" id="IPR001757">
    <property type="entry name" value="P_typ_ATPase"/>
</dbReference>
<dbReference type="GO" id="GO:0055070">
    <property type="term" value="P:copper ion homeostasis"/>
    <property type="evidence" value="ECO:0007669"/>
    <property type="project" value="TreeGrafter"/>
</dbReference>
<dbReference type="eggNOG" id="COG2217">
    <property type="taxonomic scope" value="Bacteria"/>
</dbReference>
<dbReference type="Gene3D" id="2.70.150.10">
    <property type="entry name" value="Calcium-transporting ATPase, cytoplasmic transduction domain A"/>
    <property type="match status" value="1"/>
</dbReference>
<dbReference type="SUPFAM" id="SSF56784">
    <property type="entry name" value="HAD-like"/>
    <property type="match status" value="1"/>
</dbReference>
<dbReference type="InterPro" id="IPR059000">
    <property type="entry name" value="ATPase_P-type_domA"/>
</dbReference>